<evidence type="ECO:0000256" key="6">
    <source>
        <dbReference type="SAM" id="MobiDB-lite"/>
    </source>
</evidence>
<dbReference type="OMA" id="TRYIIFP"/>
<sequence length="775" mass="87920">MAPAHADSSPDPGAEFTNVKSPGVHSQDKLGRLNFPRKFGPAQWAEQLAPLGNLSQLVILASLLLYVFGQLFHFSDDYTKKVSVTIGSWYGVPAVKVKGGPTGHSEMVRATFFFFFCFIPMAVSIVLLEFLRYFNVRRITSRYVLLVTRYLRIKPRIKGLVIHKSVGELVFLVLLIGGNMYVFQNYYRARVVRMKLKNPDLDMTAYLEIVALTFGYVCIFNLAFLFLPATRNCVWMEFLNISYANGIQYHRWIGVLTILTAFLHCTGFYWAWIREGSWVEEALPCFRNCAVGDDGKDRWMNTFGTIALLCFLAIGVTAIGIVRRKMYDIFYYVHHLFIIATLFIVLHWNSNLSWIFPSVMLYTASRALSSSNAFTPVVVREFTTLSHDVVKIVISRSTTRAGDFKVGQFVYLNVPSISKLQWHPFTISSSPRTSPDTLTILLKSLGDWTEELVKYSEECKTNDVLPTMYMDGFYGASLEMYDEYATVCLVGGGVGVTPMFAILEDLVAKLRQGAALSQKVFFIFTFRELSLLEEIHPLLMQIRELDPQEQYFSLHFSLTRTPSSDQLDQRIDHDRLAGKPHLSASTYDTATTKKVPRPFAEPLRSPICRVVVYTASFFLTLILWIVVKFGTKIQVDDKNLWPLQNFVEIVLVVLVALLVFYVFAFVEDKRNQETAGHVVSPGDVHPYAGDVHTFRDLIAEYRVEVGHRPNMDELMQKVYSDHKQFVATHPGAVINDNSTVGVFISGPKPLMDSTANAIADIGVRNFDVHEEEFQL</sequence>
<evidence type="ECO:0000259" key="8">
    <source>
        <dbReference type="PROSITE" id="PS51384"/>
    </source>
</evidence>
<dbReference type="InterPro" id="IPR013112">
    <property type="entry name" value="FAD-bd_8"/>
</dbReference>
<evidence type="ECO:0000313" key="9">
    <source>
        <dbReference type="EnsemblProtists" id="Phyra79321"/>
    </source>
</evidence>
<feature type="transmembrane region" description="Helical" evidence="7">
    <location>
        <begin position="484"/>
        <end position="503"/>
    </location>
</feature>
<feature type="transmembrane region" description="Helical" evidence="7">
    <location>
        <begin position="161"/>
        <end position="183"/>
    </location>
</feature>
<dbReference type="Gene3D" id="3.40.50.80">
    <property type="entry name" value="Nucleotide-binding domain of ferredoxin-NADP reductase (FNR) module"/>
    <property type="match status" value="2"/>
</dbReference>
<evidence type="ECO:0000256" key="2">
    <source>
        <dbReference type="ARBA" id="ARBA00022692"/>
    </source>
</evidence>
<dbReference type="SFLD" id="SFLDG01168">
    <property type="entry name" value="Ferric_reductase_subgroup_(FRE"/>
    <property type="match status" value="1"/>
</dbReference>
<dbReference type="InterPro" id="IPR013121">
    <property type="entry name" value="Fe_red_NAD-bd_6"/>
</dbReference>
<evidence type="ECO:0000256" key="7">
    <source>
        <dbReference type="SAM" id="Phobius"/>
    </source>
</evidence>
<keyword evidence="4" id="KW-0560">Oxidoreductase</keyword>
<keyword evidence="2 7" id="KW-0812">Transmembrane</keyword>
<protein>
    <recommendedName>
        <fullName evidence="8">FAD-binding FR-type domain-containing protein</fullName>
    </recommendedName>
</protein>
<dbReference type="Pfam" id="PF01794">
    <property type="entry name" value="Ferric_reduct"/>
    <property type="match status" value="1"/>
</dbReference>
<dbReference type="Pfam" id="PF08030">
    <property type="entry name" value="NAD_binding_6"/>
    <property type="match status" value="1"/>
</dbReference>
<dbReference type="GO" id="GO:0016491">
    <property type="term" value="F:oxidoreductase activity"/>
    <property type="evidence" value="ECO:0007669"/>
    <property type="project" value="UniProtKB-KW"/>
</dbReference>
<reference evidence="9" key="2">
    <citation type="submission" date="2015-06" db="UniProtKB">
        <authorList>
            <consortium name="EnsemblProtists"/>
        </authorList>
    </citation>
    <scope>IDENTIFICATION</scope>
    <source>
        <strain evidence="9">Pr102</strain>
    </source>
</reference>
<dbReference type="PANTHER" id="PTHR11972">
    <property type="entry name" value="NADPH OXIDASE"/>
    <property type="match status" value="1"/>
</dbReference>
<feature type="transmembrane region" description="Helical" evidence="7">
    <location>
        <begin position="329"/>
        <end position="348"/>
    </location>
</feature>
<dbReference type="Proteomes" id="UP000005238">
    <property type="component" value="Unassembled WGS sequence"/>
</dbReference>
<keyword evidence="5 7" id="KW-0472">Membrane</keyword>
<dbReference type="PANTHER" id="PTHR11972:SF193">
    <property type="entry name" value="FAD-BINDING FR-TYPE DOMAIN-CONTAINING PROTEIN"/>
    <property type="match status" value="1"/>
</dbReference>
<dbReference type="VEuPathDB" id="FungiDB:KRP23_4122"/>
<dbReference type="eggNOG" id="KOG0039">
    <property type="taxonomic scope" value="Eukaryota"/>
</dbReference>
<dbReference type="HOGENOM" id="CLU_004129_3_0_1"/>
<dbReference type="InterPro" id="IPR017927">
    <property type="entry name" value="FAD-bd_FR_type"/>
</dbReference>
<dbReference type="SUPFAM" id="SSF52343">
    <property type="entry name" value="Ferredoxin reductase-like, C-terminal NADP-linked domain"/>
    <property type="match status" value="1"/>
</dbReference>
<dbReference type="PROSITE" id="PS51384">
    <property type="entry name" value="FAD_FR"/>
    <property type="match status" value="1"/>
</dbReference>
<dbReference type="SUPFAM" id="SSF63380">
    <property type="entry name" value="Riboflavin synthase domain-like"/>
    <property type="match status" value="1"/>
</dbReference>
<accession>H3GR40</accession>
<dbReference type="InterPro" id="IPR039261">
    <property type="entry name" value="FNR_nucleotide-bd"/>
</dbReference>
<dbReference type="CDD" id="cd06186">
    <property type="entry name" value="NOX_Duox_like_FAD_NADP"/>
    <property type="match status" value="1"/>
</dbReference>
<feature type="transmembrane region" description="Helical" evidence="7">
    <location>
        <begin position="57"/>
        <end position="75"/>
    </location>
</feature>
<dbReference type="VEuPathDB" id="FungiDB:KRP22_2634"/>
<feature type="transmembrane region" description="Helical" evidence="7">
    <location>
        <begin position="607"/>
        <end position="626"/>
    </location>
</feature>
<dbReference type="SFLD" id="SFLDS00052">
    <property type="entry name" value="Ferric_Reductase_Domain"/>
    <property type="match status" value="1"/>
</dbReference>
<dbReference type="AlphaFoldDB" id="H3GR40"/>
<feature type="region of interest" description="Disordered" evidence="6">
    <location>
        <begin position="1"/>
        <end position="27"/>
    </location>
</feature>
<dbReference type="STRING" id="164328.H3GR40"/>
<keyword evidence="3 7" id="KW-1133">Transmembrane helix</keyword>
<evidence type="ECO:0000256" key="4">
    <source>
        <dbReference type="ARBA" id="ARBA00023002"/>
    </source>
</evidence>
<dbReference type="InterPro" id="IPR017938">
    <property type="entry name" value="Riboflavin_synthase-like_b-brl"/>
</dbReference>
<dbReference type="FunFam" id="3.40.50.80:FF:000147">
    <property type="entry name" value="Ferric reductase-like transmembrane component"/>
    <property type="match status" value="1"/>
</dbReference>
<dbReference type="InParanoid" id="H3GR40"/>
<evidence type="ECO:0000256" key="1">
    <source>
        <dbReference type="ARBA" id="ARBA00004141"/>
    </source>
</evidence>
<dbReference type="EMBL" id="DS566036">
    <property type="status" value="NOT_ANNOTATED_CDS"/>
    <property type="molecule type" value="Genomic_DNA"/>
</dbReference>
<evidence type="ECO:0000256" key="3">
    <source>
        <dbReference type="ARBA" id="ARBA00022989"/>
    </source>
</evidence>
<dbReference type="EnsemblProtists" id="Phyra79321">
    <property type="protein sequence ID" value="Phyra79321"/>
    <property type="gene ID" value="Phyra79321"/>
</dbReference>
<dbReference type="FunFam" id="2.40.30.10:FF:000232">
    <property type="entry name" value="Metalloreductase, putative"/>
    <property type="match status" value="1"/>
</dbReference>
<reference evidence="10" key="1">
    <citation type="journal article" date="2006" name="Science">
        <title>Phytophthora genome sequences uncover evolutionary origins and mechanisms of pathogenesis.</title>
        <authorList>
            <person name="Tyler B.M."/>
            <person name="Tripathy S."/>
            <person name="Zhang X."/>
            <person name="Dehal P."/>
            <person name="Jiang R.H."/>
            <person name="Aerts A."/>
            <person name="Arredondo F.D."/>
            <person name="Baxter L."/>
            <person name="Bensasson D."/>
            <person name="Beynon J.L."/>
            <person name="Chapman J."/>
            <person name="Damasceno C.M."/>
            <person name="Dorrance A.E."/>
            <person name="Dou D."/>
            <person name="Dickerman A.W."/>
            <person name="Dubchak I.L."/>
            <person name="Garbelotto M."/>
            <person name="Gijzen M."/>
            <person name="Gordon S.G."/>
            <person name="Govers F."/>
            <person name="Grunwald N.J."/>
            <person name="Huang W."/>
            <person name="Ivors K.L."/>
            <person name="Jones R.W."/>
            <person name="Kamoun S."/>
            <person name="Krampis K."/>
            <person name="Lamour K.H."/>
            <person name="Lee M.K."/>
            <person name="McDonald W.H."/>
            <person name="Medina M."/>
            <person name="Meijer H.J."/>
            <person name="Nordberg E.K."/>
            <person name="Maclean D.J."/>
            <person name="Ospina-Giraldo M.D."/>
            <person name="Morris P.F."/>
            <person name="Phuntumart V."/>
            <person name="Putnam N.H."/>
            <person name="Rash S."/>
            <person name="Rose J.K."/>
            <person name="Sakihama Y."/>
            <person name="Salamov A.A."/>
            <person name="Savidor A."/>
            <person name="Scheuring C.F."/>
            <person name="Smith B.M."/>
            <person name="Sobral B.W."/>
            <person name="Terry A."/>
            <person name="Torto-Alalibo T.A."/>
            <person name="Win J."/>
            <person name="Xu Z."/>
            <person name="Zhang H."/>
            <person name="Grigoriev I.V."/>
            <person name="Rokhsar D.S."/>
            <person name="Boore J.L."/>
        </authorList>
    </citation>
    <scope>NUCLEOTIDE SEQUENCE [LARGE SCALE GENOMIC DNA]</scope>
    <source>
        <strain evidence="10">Pr102</strain>
    </source>
</reference>
<evidence type="ECO:0000256" key="5">
    <source>
        <dbReference type="ARBA" id="ARBA00023136"/>
    </source>
</evidence>
<keyword evidence="10" id="KW-1185">Reference proteome</keyword>
<dbReference type="InterPro" id="IPR013130">
    <property type="entry name" value="Fe3_Rdtase_TM_dom"/>
</dbReference>
<feature type="domain" description="FAD-binding FR-type" evidence="8">
    <location>
        <begin position="372"/>
        <end position="480"/>
    </location>
</feature>
<comment type="subcellular location">
    <subcellularLocation>
        <location evidence="1">Membrane</location>
        <topology evidence="1">Multi-pass membrane protein</topology>
    </subcellularLocation>
</comment>
<feature type="transmembrane region" description="Helical" evidence="7">
    <location>
        <begin position="646"/>
        <end position="666"/>
    </location>
</feature>
<feature type="transmembrane region" description="Helical" evidence="7">
    <location>
        <begin position="203"/>
        <end position="228"/>
    </location>
</feature>
<feature type="transmembrane region" description="Helical" evidence="7">
    <location>
        <begin position="112"/>
        <end position="134"/>
    </location>
</feature>
<dbReference type="GO" id="GO:0005886">
    <property type="term" value="C:plasma membrane"/>
    <property type="evidence" value="ECO:0000318"/>
    <property type="project" value="GO_Central"/>
</dbReference>
<name>H3GR40_PHYRM</name>
<feature type="transmembrane region" description="Helical" evidence="7">
    <location>
        <begin position="303"/>
        <end position="322"/>
    </location>
</feature>
<evidence type="ECO:0000313" key="10">
    <source>
        <dbReference type="Proteomes" id="UP000005238"/>
    </source>
</evidence>
<dbReference type="Pfam" id="PF08022">
    <property type="entry name" value="FAD_binding_8"/>
    <property type="match status" value="1"/>
</dbReference>
<organism evidence="9 10">
    <name type="scientific">Phytophthora ramorum</name>
    <name type="common">Sudden oak death agent</name>
    <dbReference type="NCBI Taxonomy" id="164328"/>
    <lineage>
        <taxon>Eukaryota</taxon>
        <taxon>Sar</taxon>
        <taxon>Stramenopiles</taxon>
        <taxon>Oomycota</taxon>
        <taxon>Peronosporomycetes</taxon>
        <taxon>Peronosporales</taxon>
        <taxon>Peronosporaceae</taxon>
        <taxon>Phytophthora</taxon>
    </lineage>
</organism>
<dbReference type="InterPro" id="IPR050369">
    <property type="entry name" value="RBOH/FRE"/>
</dbReference>
<dbReference type="Gene3D" id="2.40.30.10">
    <property type="entry name" value="Translation factors"/>
    <property type="match status" value="1"/>
</dbReference>
<proteinExistence type="predicted"/>
<feature type="transmembrane region" description="Helical" evidence="7">
    <location>
        <begin position="249"/>
        <end position="272"/>
    </location>
</feature>
<dbReference type="FunFam" id="3.40.50.80:FF:000145">
    <property type="entry name" value="Uncharacterized protein"/>
    <property type="match status" value="1"/>
</dbReference>